<evidence type="ECO:0000256" key="1">
    <source>
        <dbReference type="ARBA" id="ARBA00004323"/>
    </source>
</evidence>
<feature type="transmembrane region" description="Helical" evidence="17">
    <location>
        <begin position="21"/>
        <end position="39"/>
    </location>
</feature>
<evidence type="ECO:0000256" key="17">
    <source>
        <dbReference type="SAM" id="Phobius"/>
    </source>
</evidence>
<dbReference type="InterPro" id="IPR001675">
    <property type="entry name" value="Glyco_trans_29"/>
</dbReference>
<dbReference type="OrthoDB" id="10264956at2759"/>
<evidence type="ECO:0000256" key="10">
    <source>
        <dbReference type="ARBA" id="ARBA00023136"/>
    </source>
</evidence>
<evidence type="ECO:0000256" key="14">
    <source>
        <dbReference type="ARBA" id="ARBA00039109"/>
    </source>
</evidence>
<keyword evidence="9" id="KW-0333">Golgi apparatus</keyword>
<dbReference type="Gene3D" id="3.90.1480.20">
    <property type="entry name" value="Glycosyl transferase family 29"/>
    <property type="match status" value="1"/>
</dbReference>
<keyword evidence="6 17" id="KW-0812">Transmembrane</keyword>
<dbReference type="Proteomes" id="UP000694569">
    <property type="component" value="Unplaced"/>
</dbReference>
<comment type="catalytic activity">
    <reaction evidence="13">
        <text>a beta-D-galactosyl-(1-&gt;3)-N-acetyl-alpha-D-galactosaminyl derivative + CMP-N-acetyl-beta-neuraminate = a beta-D-galactosyl-(1-&gt;3)-[N-acetyl-alpha-neuraminyl-(2-&gt;6)]-N-acetyl-alpha-D-galactosaminyl derivative + CMP + H(+)</text>
        <dbReference type="Rhea" id="RHEA:11136"/>
        <dbReference type="ChEBI" id="CHEBI:15378"/>
        <dbReference type="ChEBI" id="CHEBI:57812"/>
        <dbReference type="ChEBI" id="CHEBI:60377"/>
        <dbReference type="ChEBI" id="CHEBI:133470"/>
        <dbReference type="ChEBI" id="CHEBI:140764"/>
        <dbReference type="EC" id="2.4.3.3"/>
    </reaction>
    <physiologicalReaction direction="left-to-right" evidence="13">
        <dbReference type="Rhea" id="RHEA:11137"/>
    </physiologicalReaction>
</comment>
<comment type="similarity">
    <text evidence="3">Belongs to the glycosyltransferase 29 family.</text>
</comment>
<keyword evidence="7" id="KW-0735">Signal-anchor</keyword>
<comment type="subcellular location">
    <subcellularLocation>
        <location evidence="1">Golgi apparatus membrane</location>
        <topology evidence="1">Single-pass type II membrane protein</topology>
    </subcellularLocation>
</comment>
<dbReference type="AlphaFoldDB" id="A0A8C5R920"/>
<comment type="catalytic activity">
    <reaction evidence="16">
        <text>a 3-O-[N-acetyl-alpha-D-galactosaminyl]-L-threonyl-[protein] + CMP-N-acetyl-beta-neuraminate = a 3-O-[N-acetyl-alpha-neuraminosyl-(2-&gt;6)-N-acetyl-alpha-D-galactosaminyl]-L-threonyl-[protein] + CMP + H(+)</text>
        <dbReference type="Rhea" id="RHEA:81643"/>
        <dbReference type="Rhea" id="RHEA-COMP:11689"/>
        <dbReference type="Rhea" id="RHEA-COMP:19720"/>
        <dbReference type="ChEBI" id="CHEBI:15378"/>
        <dbReference type="ChEBI" id="CHEBI:57812"/>
        <dbReference type="ChEBI" id="CHEBI:60377"/>
        <dbReference type="ChEBI" id="CHEBI:87075"/>
        <dbReference type="ChEBI" id="CHEBI:231970"/>
    </reaction>
    <physiologicalReaction direction="left-to-right" evidence="16">
        <dbReference type="Rhea" id="RHEA:81644"/>
    </physiologicalReaction>
</comment>
<evidence type="ECO:0000256" key="16">
    <source>
        <dbReference type="ARBA" id="ARBA00052285"/>
    </source>
</evidence>
<evidence type="ECO:0000256" key="15">
    <source>
        <dbReference type="ARBA" id="ARBA00050664"/>
    </source>
</evidence>
<dbReference type="EC" id="2.4.3.3" evidence="14"/>
<proteinExistence type="inferred from homology"/>
<dbReference type="InterPro" id="IPR038578">
    <property type="entry name" value="GT29-like_sf"/>
</dbReference>
<evidence type="ECO:0000256" key="6">
    <source>
        <dbReference type="ARBA" id="ARBA00022692"/>
    </source>
</evidence>
<reference evidence="18" key="2">
    <citation type="submission" date="2025-09" db="UniProtKB">
        <authorList>
            <consortium name="Ensembl"/>
        </authorList>
    </citation>
    <scope>IDENTIFICATION</scope>
</reference>
<evidence type="ECO:0000256" key="5">
    <source>
        <dbReference type="ARBA" id="ARBA00022679"/>
    </source>
</evidence>
<evidence type="ECO:0000256" key="4">
    <source>
        <dbReference type="ARBA" id="ARBA00022676"/>
    </source>
</evidence>
<keyword evidence="19" id="KW-1185">Reference proteome</keyword>
<dbReference type="GO" id="GO:0001665">
    <property type="term" value="F:alpha-N-acetylgalactosaminide alpha-2,6-sialyltransferase activity"/>
    <property type="evidence" value="ECO:0007669"/>
    <property type="project" value="UniProtKB-EC"/>
</dbReference>
<dbReference type="GeneTree" id="ENSGT00940000164863"/>
<dbReference type="PANTHER" id="PTHR45941">
    <property type="entry name" value="ALPHA-N-ACETYLGALACTOSAMINIDE ALPHA-2,6-SIALYLTRANSFERASE 2-LIKE-RELATED"/>
    <property type="match status" value="1"/>
</dbReference>
<name>A0A8C5R920_9ANUR</name>
<sequence length="577" mass="64732">MYRRVRRAMIDIYSVTKSKTLRRILLALGVLAILGMMFSNKEAVFRRLPLESTRASVSMEDVSLEDYTNPDLKKLIRKHNQPFPHFNLTSKDSNVTTKTEAITIAAKLLPKPMLTTKLSKVSLKPEVTPEAVKLMAKEPVNVISKTSINVTSKPEISRRSVNATSKSIVNAHPSIVTEALLKASTNTSKERLKTLSVAVNPLKVAQFLAGANSNDTRLSSGLSMKTVNMTEKSKPPAKSTEPPLDLGDTYGMDDTYLHSSCPTRARDKLLTEEFKNIFVESIPVFQWKKHATESEYKRLRKYWGIYGWGGVTWDVLNETLNLLNGSNNGYLFNNWKGKRPCIRCAVMGNAGIMNGSGMGKEIDAHDYVFRVNGAITKGFEKDVGNRTSFFFFSTNTLMNSLLAYGGRGFKSVPRTEETRYLLLPDHDRDYLLVRAALSNRIIDRGRDKKRDPARYFGKNLTTEHFKILHPDFGRYLRNRFLWSPILKTKHSGIYRPSTGASMLLAAVHACDEVRNTSNMKSLSRPYDVTALLFSSAARVAHFACIGSLAAPYTLHRSRYQAGRGNNVLFQPGDVILQ</sequence>
<evidence type="ECO:0000256" key="2">
    <source>
        <dbReference type="ARBA" id="ARBA00004922"/>
    </source>
</evidence>
<evidence type="ECO:0000256" key="11">
    <source>
        <dbReference type="ARBA" id="ARBA00023157"/>
    </source>
</evidence>
<keyword evidence="5" id="KW-0808">Transferase</keyword>
<dbReference type="PANTHER" id="PTHR45941:SF4">
    <property type="entry name" value="ST6 N-ACETYLGALACTOSAMINIDE ALPHA-2,6-SIALYLTRANSFERASE 2"/>
    <property type="match status" value="1"/>
</dbReference>
<evidence type="ECO:0000313" key="18">
    <source>
        <dbReference type="Ensembl" id="ENSLLEP00000048668.1"/>
    </source>
</evidence>
<accession>A0A8C5R920</accession>
<organism evidence="18 19">
    <name type="scientific">Leptobrachium leishanense</name>
    <name type="common">Leishan spiny toad</name>
    <dbReference type="NCBI Taxonomy" id="445787"/>
    <lineage>
        <taxon>Eukaryota</taxon>
        <taxon>Metazoa</taxon>
        <taxon>Chordata</taxon>
        <taxon>Craniata</taxon>
        <taxon>Vertebrata</taxon>
        <taxon>Euteleostomi</taxon>
        <taxon>Amphibia</taxon>
        <taxon>Batrachia</taxon>
        <taxon>Anura</taxon>
        <taxon>Pelobatoidea</taxon>
        <taxon>Megophryidae</taxon>
        <taxon>Leptobrachium</taxon>
    </lineage>
</organism>
<evidence type="ECO:0000256" key="3">
    <source>
        <dbReference type="ARBA" id="ARBA00006003"/>
    </source>
</evidence>
<keyword evidence="4" id="KW-0328">Glycosyltransferase</keyword>
<keyword evidence="8 17" id="KW-1133">Transmembrane helix</keyword>
<evidence type="ECO:0000256" key="12">
    <source>
        <dbReference type="ARBA" id="ARBA00023180"/>
    </source>
</evidence>
<evidence type="ECO:0000256" key="9">
    <source>
        <dbReference type="ARBA" id="ARBA00023034"/>
    </source>
</evidence>
<comment type="pathway">
    <text evidence="2">Protein modification; protein glycosylation.</text>
</comment>
<keyword evidence="11" id="KW-1015">Disulfide bond</keyword>
<evidence type="ECO:0000256" key="8">
    <source>
        <dbReference type="ARBA" id="ARBA00022989"/>
    </source>
</evidence>
<dbReference type="GO" id="GO:0000139">
    <property type="term" value="C:Golgi membrane"/>
    <property type="evidence" value="ECO:0007669"/>
    <property type="project" value="UniProtKB-SubCell"/>
</dbReference>
<evidence type="ECO:0000256" key="7">
    <source>
        <dbReference type="ARBA" id="ARBA00022968"/>
    </source>
</evidence>
<evidence type="ECO:0000313" key="19">
    <source>
        <dbReference type="Proteomes" id="UP000694569"/>
    </source>
</evidence>
<keyword evidence="10 17" id="KW-0472">Membrane</keyword>
<evidence type="ECO:0000256" key="13">
    <source>
        <dbReference type="ARBA" id="ARBA00036348"/>
    </source>
</evidence>
<dbReference type="Pfam" id="PF00777">
    <property type="entry name" value="Glyco_transf_29"/>
    <property type="match status" value="1"/>
</dbReference>
<protein>
    <recommendedName>
        <fullName evidence="14">alpha-N-acetylgalactosaminide alpha-2,6-sialyltransferase</fullName>
        <ecNumber evidence="14">2.4.3.3</ecNumber>
    </recommendedName>
</protein>
<dbReference type="Ensembl" id="ENSLLET00000050564.1">
    <property type="protein sequence ID" value="ENSLLEP00000048668.1"/>
    <property type="gene ID" value="ENSLLEG00000030662.1"/>
</dbReference>
<reference evidence="18" key="1">
    <citation type="submission" date="2025-08" db="UniProtKB">
        <authorList>
            <consortium name="Ensembl"/>
        </authorList>
    </citation>
    <scope>IDENTIFICATION</scope>
</reference>
<keyword evidence="12" id="KW-0325">Glycoprotein</keyword>
<comment type="catalytic activity">
    <reaction evidence="15">
        <text>a 3-O-[N-acetyl-alpha-neuraminyl-(2-&gt;3)-beta-D-galactosyl-(1-&gt;3)-N-acetyl-alpha-D-galactosaminyl]-L-threonyl-[protein] + CMP-N-acetyl-beta-neuraminate = a 3-O-{alpha-Neu5Ac-(2-&gt;3)-beta-D-Gal-(1-&gt;3)-[alpha-Neu5Ac-(2-&gt;6)]-alpha-D-GalNAc}-L-threonyl-[protein] + CMP + H(+)</text>
        <dbReference type="Rhea" id="RHEA:81659"/>
        <dbReference type="Rhea" id="RHEA-COMP:14417"/>
        <dbReference type="Rhea" id="RHEA-COMP:16763"/>
        <dbReference type="ChEBI" id="CHEBI:15378"/>
        <dbReference type="ChEBI" id="CHEBI:57812"/>
        <dbReference type="ChEBI" id="CHEBI:60377"/>
        <dbReference type="ChEBI" id="CHEBI:139598"/>
        <dbReference type="ChEBI" id="CHEBI:156398"/>
    </reaction>
    <physiologicalReaction direction="left-to-right" evidence="15">
        <dbReference type="Rhea" id="RHEA:81660"/>
    </physiologicalReaction>
</comment>